<name>A0ACC0LEI8_RHOML</name>
<dbReference type="Proteomes" id="UP001062846">
    <property type="component" value="Chromosome 12"/>
</dbReference>
<accession>A0ACC0LEI8</accession>
<reference evidence="1" key="1">
    <citation type="submission" date="2022-02" db="EMBL/GenBank/DDBJ databases">
        <title>Plant Genome Project.</title>
        <authorList>
            <person name="Zhang R.-G."/>
        </authorList>
    </citation>
    <scope>NUCLEOTIDE SEQUENCE</scope>
    <source>
        <strain evidence="1">AT1</strain>
    </source>
</reference>
<proteinExistence type="predicted"/>
<dbReference type="EMBL" id="CM046399">
    <property type="protein sequence ID" value="KAI8527155.1"/>
    <property type="molecule type" value="Genomic_DNA"/>
</dbReference>
<evidence type="ECO:0000313" key="1">
    <source>
        <dbReference type="EMBL" id="KAI8527155.1"/>
    </source>
</evidence>
<organism evidence="1 2">
    <name type="scientific">Rhododendron molle</name>
    <name type="common">Chinese azalea</name>
    <name type="synonym">Azalea mollis</name>
    <dbReference type="NCBI Taxonomy" id="49168"/>
    <lineage>
        <taxon>Eukaryota</taxon>
        <taxon>Viridiplantae</taxon>
        <taxon>Streptophyta</taxon>
        <taxon>Embryophyta</taxon>
        <taxon>Tracheophyta</taxon>
        <taxon>Spermatophyta</taxon>
        <taxon>Magnoliopsida</taxon>
        <taxon>eudicotyledons</taxon>
        <taxon>Gunneridae</taxon>
        <taxon>Pentapetalae</taxon>
        <taxon>asterids</taxon>
        <taxon>Ericales</taxon>
        <taxon>Ericaceae</taxon>
        <taxon>Ericoideae</taxon>
        <taxon>Rhodoreae</taxon>
        <taxon>Rhododendron</taxon>
    </lineage>
</organism>
<keyword evidence="2" id="KW-1185">Reference proteome</keyword>
<evidence type="ECO:0000313" key="2">
    <source>
        <dbReference type="Proteomes" id="UP001062846"/>
    </source>
</evidence>
<protein>
    <submittedName>
        <fullName evidence="1">Uncharacterized protein</fullName>
    </submittedName>
</protein>
<comment type="caution">
    <text evidence="1">The sequence shown here is derived from an EMBL/GenBank/DDBJ whole genome shotgun (WGS) entry which is preliminary data.</text>
</comment>
<gene>
    <name evidence="1" type="ORF">RHMOL_Rhmol12G0053900</name>
</gene>
<sequence>MQCWLVLRKMLDFVCALGSISRPPLRTKDYAVSGIFQTKFLEPNFCSSFW</sequence>